<comment type="pathway">
    <text evidence="1 11">Glycerolipid metabolism; triacylglycerol biosynthesis.</text>
</comment>
<dbReference type="GO" id="GO:0051701">
    <property type="term" value="P:biological process involved in interaction with host"/>
    <property type="evidence" value="ECO:0007669"/>
    <property type="project" value="TreeGrafter"/>
</dbReference>
<evidence type="ECO:0000256" key="10">
    <source>
        <dbReference type="ARBA" id="ARBA00048109"/>
    </source>
</evidence>
<dbReference type="GO" id="GO:0019432">
    <property type="term" value="P:triglyceride biosynthetic process"/>
    <property type="evidence" value="ECO:0007669"/>
    <property type="project" value="TreeGrafter"/>
</dbReference>
<dbReference type="Pfam" id="PF03007">
    <property type="entry name" value="WS_DGAT_cat"/>
    <property type="match status" value="1"/>
</dbReference>
<dbReference type="GO" id="GO:0005886">
    <property type="term" value="C:plasma membrane"/>
    <property type="evidence" value="ECO:0007669"/>
    <property type="project" value="TreeGrafter"/>
</dbReference>
<keyword evidence="8 11" id="KW-0443">Lipid metabolism</keyword>
<comment type="similarity">
    <text evidence="3 11">Belongs to the long-chain O-acyltransferase family.</text>
</comment>
<dbReference type="RefSeq" id="WP_354698296.1">
    <property type="nucleotide sequence ID" value="NZ_CP114014.1"/>
</dbReference>
<dbReference type="PANTHER" id="PTHR31650">
    <property type="entry name" value="O-ACYLTRANSFERASE (WSD1-LIKE) FAMILY PROTEIN"/>
    <property type="match status" value="1"/>
</dbReference>
<comment type="pathway">
    <text evidence="2">Lipid metabolism.</text>
</comment>
<keyword evidence="6 11" id="KW-0808">Transferase</keyword>
<organism evidence="14">
    <name type="scientific">Paraconexibacter sp. AEG42_29</name>
    <dbReference type="NCBI Taxonomy" id="2997339"/>
    <lineage>
        <taxon>Bacteria</taxon>
        <taxon>Bacillati</taxon>
        <taxon>Actinomycetota</taxon>
        <taxon>Thermoleophilia</taxon>
        <taxon>Solirubrobacterales</taxon>
        <taxon>Paraconexibacteraceae</taxon>
        <taxon>Paraconexibacter</taxon>
    </lineage>
</organism>
<dbReference type="InterPro" id="IPR045034">
    <property type="entry name" value="O-acyltransferase_WSD1-like"/>
</dbReference>
<comment type="catalytic activity">
    <reaction evidence="10 11">
        <text>an acyl-CoA + a 1,2-diacyl-sn-glycerol = a triacyl-sn-glycerol + CoA</text>
        <dbReference type="Rhea" id="RHEA:10868"/>
        <dbReference type="ChEBI" id="CHEBI:17815"/>
        <dbReference type="ChEBI" id="CHEBI:57287"/>
        <dbReference type="ChEBI" id="CHEBI:58342"/>
        <dbReference type="ChEBI" id="CHEBI:64615"/>
        <dbReference type="EC" id="2.3.1.20"/>
    </reaction>
</comment>
<dbReference type="PANTHER" id="PTHR31650:SF1">
    <property type="entry name" value="WAX ESTER SYNTHASE_DIACYLGLYCEROL ACYLTRANSFERASE 4-RELATED"/>
    <property type="match status" value="1"/>
</dbReference>
<dbReference type="Gene3D" id="3.30.559.10">
    <property type="entry name" value="Chloramphenicol acetyltransferase-like domain"/>
    <property type="match status" value="1"/>
</dbReference>
<evidence type="ECO:0000259" key="13">
    <source>
        <dbReference type="Pfam" id="PF06974"/>
    </source>
</evidence>
<evidence type="ECO:0000259" key="12">
    <source>
        <dbReference type="Pfam" id="PF03007"/>
    </source>
</evidence>
<feature type="domain" description="O-acyltransferase WSD1 C-terminal" evidence="13">
    <location>
        <begin position="320"/>
        <end position="463"/>
    </location>
</feature>
<dbReference type="GO" id="GO:0006071">
    <property type="term" value="P:glycerol metabolic process"/>
    <property type="evidence" value="ECO:0007669"/>
    <property type="project" value="UniProtKB-KW"/>
</dbReference>
<dbReference type="GO" id="GO:0004144">
    <property type="term" value="F:diacylglycerol O-acyltransferase activity"/>
    <property type="evidence" value="ECO:0007669"/>
    <property type="project" value="UniProtKB-EC"/>
</dbReference>
<evidence type="ECO:0000256" key="6">
    <source>
        <dbReference type="ARBA" id="ARBA00022679"/>
    </source>
</evidence>
<evidence type="ECO:0000256" key="11">
    <source>
        <dbReference type="RuleBase" id="RU361241"/>
    </source>
</evidence>
<sequence length="487" mass="52478">MARSRLTPLDSSFLRVESPTAHMHVGWKGIFSPRSDPRHGWGGPSIGELRQAVSGRLRHAPRFRQRLAFPPAGLGEPVWVDDERFSVEHHVVAMSGAHEALPRARFDALADDCLSRPLERDRALWRIELAPMLEDGNVGLVMKVHHAMVDGKSAVELALLLLDMAQDADLPQSGDDWTPAVAPGARRLAMEAIADAGGESLRAVRSAARLASSPRGGVRLADTLRRAALAVSEDVMRPAPSSYVNVAIGPRRTLVHHTTPIKPLLAARKALVGATLNDVALTVVAGALRDLSLRSDRVPEPMKIMVPVSTRTAEETVDLGNRISFVFIELPVHLHRPADRLVRIQEATARFKKDDRASGGEAILGALGVLPDPLRDAAAKLAASPRMYNLTVSNVPGPRFPVYLRGCELQEAAPVIPLPDHHALSIGIFTYRDQVTFSGYADPAALPDVVHLPDAIAAAIAQLDQLQLTAAPAPPPLPANVRRITAA</sequence>
<protein>
    <recommendedName>
        <fullName evidence="4 11">Diacylglycerol O-acyltransferase</fullName>
        <ecNumber evidence="4 11">2.3.1.20</ecNumber>
    </recommendedName>
</protein>
<dbReference type="AlphaFoldDB" id="A0AAU7AZJ7"/>
<name>A0AAU7AZJ7_9ACTN</name>
<evidence type="ECO:0000256" key="4">
    <source>
        <dbReference type="ARBA" id="ARBA00013244"/>
    </source>
</evidence>
<dbReference type="InterPro" id="IPR014292">
    <property type="entry name" value="Acyl_transf_WS/DGAT"/>
</dbReference>
<evidence type="ECO:0000256" key="2">
    <source>
        <dbReference type="ARBA" id="ARBA00005189"/>
    </source>
</evidence>
<accession>A0AAU7AZJ7</accession>
<evidence type="ECO:0000256" key="5">
    <source>
        <dbReference type="ARBA" id="ARBA00022516"/>
    </source>
</evidence>
<evidence type="ECO:0000256" key="1">
    <source>
        <dbReference type="ARBA" id="ARBA00004771"/>
    </source>
</evidence>
<dbReference type="KEGG" id="parq:DSM112329_03968"/>
<dbReference type="SUPFAM" id="SSF52777">
    <property type="entry name" value="CoA-dependent acyltransferases"/>
    <property type="match status" value="1"/>
</dbReference>
<evidence type="ECO:0000256" key="7">
    <source>
        <dbReference type="ARBA" id="ARBA00022798"/>
    </source>
</evidence>
<keyword evidence="7 11" id="KW-0319">Glycerol metabolism</keyword>
<gene>
    <name evidence="14" type="ORF">DSM112329_03968</name>
</gene>
<dbReference type="NCBIfam" id="TIGR02946">
    <property type="entry name" value="acyl_WS_DGAT"/>
    <property type="match status" value="1"/>
</dbReference>
<dbReference type="InterPro" id="IPR009721">
    <property type="entry name" value="O-acyltransferase_WSD1_C"/>
</dbReference>
<proteinExistence type="inferred from homology"/>
<dbReference type="EC" id="2.3.1.20" evidence="4 11"/>
<evidence type="ECO:0000256" key="8">
    <source>
        <dbReference type="ARBA" id="ARBA00023098"/>
    </source>
</evidence>
<dbReference type="Pfam" id="PF06974">
    <property type="entry name" value="WS_DGAT_C"/>
    <property type="match status" value="1"/>
</dbReference>
<evidence type="ECO:0000313" key="14">
    <source>
        <dbReference type="EMBL" id="XAY07089.1"/>
    </source>
</evidence>
<dbReference type="InterPro" id="IPR004255">
    <property type="entry name" value="O-acyltransferase_WSD1_N"/>
</dbReference>
<keyword evidence="9 11" id="KW-0012">Acyltransferase</keyword>
<dbReference type="GO" id="GO:0001666">
    <property type="term" value="P:response to hypoxia"/>
    <property type="evidence" value="ECO:0007669"/>
    <property type="project" value="TreeGrafter"/>
</dbReference>
<reference evidence="14" key="1">
    <citation type="submission" date="2022-12" db="EMBL/GenBank/DDBJ databases">
        <title>Paraconexibacter alkalitolerans sp. nov. and Baekduia alba sp. nov., isolated from soil and emended description of the genera Paraconexibacter (Chun et al., 2020) and Baekduia (An et al., 2020).</title>
        <authorList>
            <person name="Vieira S."/>
            <person name="Huber K.J."/>
            <person name="Geppert A."/>
            <person name="Wolf J."/>
            <person name="Neumann-Schaal M."/>
            <person name="Muesken M."/>
            <person name="Overmann J."/>
        </authorList>
    </citation>
    <scope>NUCLEOTIDE SEQUENCE</scope>
    <source>
        <strain evidence="14">AEG42_29</strain>
    </source>
</reference>
<evidence type="ECO:0000256" key="3">
    <source>
        <dbReference type="ARBA" id="ARBA00009587"/>
    </source>
</evidence>
<evidence type="ECO:0000256" key="9">
    <source>
        <dbReference type="ARBA" id="ARBA00023315"/>
    </source>
</evidence>
<dbReference type="InterPro" id="IPR023213">
    <property type="entry name" value="CAT-like_dom_sf"/>
</dbReference>
<dbReference type="GO" id="GO:0071731">
    <property type="term" value="P:response to nitric oxide"/>
    <property type="evidence" value="ECO:0007669"/>
    <property type="project" value="TreeGrafter"/>
</dbReference>
<feature type="domain" description="O-acyltransferase WSD1-like N-terminal" evidence="12">
    <location>
        <begin position="6"/>
        <end position="280"/>
    </location>
</feature>
<dbReference type="EMBL" id="CP114014">
    <property type="protein sequence ID" value="XAY07089.1"/>
    <property type="molecule type" value="Genomic_DNA"/>
</dbReference>
<keyword evidence="5 11" id="KW-0444">Lipid biosynthesis</keyword>